<proteinExistence type="predicted"/>
<protein>
    <submittedName>
        <fullName evidence="3">Uncharacterized protein</fullName>
    </submittedName>
</protein>
<keyword evidence="2" id="KW-0812">Transmembrane</keyword>
<evidence type="ECO:0000313" key="4">
    <source>
        <dbReference type="Proteomes" id="UP000184063"/>
    </source>
</evidence>
<accession>A0A1M3T9R7</accession>
<dbReference type="EMBL" id="KV878246">
    <property type="protein sequence ID" value="OJZ83476.1"/>
    <property type="molecule type" value="Genomic_DNA"/>
</dbReference>
<evidence type="ECO:0000313" key="3">
    <source>
        <dbReference type="EMBL" id="OJZ83476.1"/>
    </source>
</evidence>
<name>A0A1M3T9R7_ASPLC</name>
<dbReference type="VEuPathDB" id="FungiDB:ASPFODRAFT_321443"/>
<organism evidence="3 4">
    <name type="scientific">Aspergillus luchuensis (strain CBS 106.47)</name>
    <dbReference type="NCBI Taxonomy" id="1137211"/>
    <lineage>
        <taxon>Eukaryota</taxon>
        <taxon>Fungi</taxon>
        <taxon>Dikarya</taxon>
        <taxon>Ascomycota</taxon>
        <taxon>Pezizomycotina</taxon>
        <taxon>Eurotiomycetes</taxon>
        <taxon>Eurotiomycetidae</taxon>
        <taxon>Eurotiales</taxon>
        <taxon>Aspergillaceae</taxon>
        <taxon>Aspergillus</taxon>
        <taxon>Aspergillus subgen. Circumdati</taxon>
    </lineage>
</organism>
<dbReference type="AlphaFoldDB" id="A0A1M3T9R7"/>
<dbReference type="Proteomes" id="UP000184063">
    <property type="component" value="Unassembled WGS sequence"/>
</dbReference>
<feature type="region of interest" description="Disordered" evidence="1">
    <location>
        <begin position="65"/>
        <end position="123"/>
    </location>
</feature>
<sequence>MGYATTRESEFMSIFVTAMFSISGIFPFYFCTLTPVKLITHTNKYTKISQTQTNRTDKLYAVSKHPAPATPKHKCNPTHRIPAGSDTSTPIYIRSNMHSATTHRFPLPRTNEKGENAITPTPL</sequence>
<reference evidence="4" key="1">
    <citation type="journal article" date="2017" name="Genome Biol.">
        <title>Comparative genomics reveals high biological diversity and specific adaptations in the industrially and medically important fungal genus Aspergillus.</title>
        <authorList>
            <person name="de Vries R.P."/>
            <person name="Riley R."/>
            <person name="Wiebenga A."/>
            <person name="Aguilar-Osorio G."/>
            <person name="Amillis S."/>
            <person name="Uchima C.A."/>
            <person name="Anderluh G."/>
            <person name="Asadollahi M."/>
            <person name="Askin M."/>
            <person name="Barry K."/>
            <person name="Battaglia E."/>
            <person name="Bayram O."/>
            <person name="Benocci T."/>
            <person name="Braus-Stromeyer S.A."/>
            <person name="Caldana C."/>
            <person name="Canovas D."/>
            <person name="Cerqueira G.C."/>
            <person name="Chen F."/>
            <person name="Chen W."/>
            <person name="Choi C."/>
            <person name="Clum A."/>
            <person name="Dos Santos R.A."/>
            <person name="Damasio A.R."/>
            <person name="Diallinas G."/>
            <person name="Emri T."/>
            <person name="Fekete E."/>
            <person name="Flipphi M."/>
            <person name="Freyberg S."/>
            <person name="Gallo A."/>
            <person name="Gournas C."/>
            <person name="Habgood R."/>
            <person name="Hainaut M."/>
            <person name="Harispe M.L."/>
            <person name="Henrissat B."/>
            <person name="Hilden K.S."/>
            <person name="Hope R."/>
            <person name="Hossain A."/>
            <person name="Karabika E."/>
            <person name="Karaffa L."/>
            <person name="Karanyi Z."/>
            <person name="Krasevec N."/>
            <person name="Kuo A."/>
            <person name="Kusch H."/>
            <person name="LaButti K."/>
            <person name="Lagendijk E.L."/>
            <person name="Lapidus A."/>
            <person name="Levasseur A."/>
            <person name="Lindquist E."/>
            <person name="Lipzen A."/>
            <person name="Logrieco A.F."/>
            <person name="MacCabe A."/>
            <person name="Maekelae M.R."/>
            <person name="Malavazi I."/>
            <person name="Melin P."/>
            <person name="Meyer V."/>
            <person name="Mielnichuk N."/>
            <person name="Miskei M."/>
            <person name="Molnar A.P."/>
            <person name="Mule G."/>
            <person name="Ngan C.Y."/>
            <person name="Orejas M."/>
            <person name="Orosz E."/>
            <person name="Ouedraogo J.P."/>
            <person name="Overkamp K.M."/>
            <person name="Park H.-S."/>
            <person name="Perrone G."/>
            <person name="Piumi F."/>
            <person name="Punt P.J."/>
            <person name="Ram A.F."/>
            <person name="Ramon A."/>
            <person name="Rauscher S."/>
            <person name="Record E."/>
            <person name="Riano-Pachon D.M."/>
            <person name="Robert V."/>
            <person name="Roehrig J."/>
            <person name="Ruller R."/>
            <person name="Salamov A."/>
            <person name="Salih N.S."/>
            <person name="Samson R.A."/>
            <person name="Sandor E."/>
            <person name="Sanguinetti M."/>
            <person name="Schuetze T."/>
            <person name="Sepcic K."/>
            <person name="Shelest E."/>
            <person name="Sherlock G."/>
            <person name="Sophianopoulou V."/>
            <person name="Squina F.M."/>
            <person name="Sun H."/>
            <person name="Susca A."/>
            <person name="Todd R.B."/>
            <person name="Tsang A."/>
            <person name="Unkles S.E."/>
            <person name="van de Wiele N."/>
            <person name="van Rossen-Uffink D."/>
            <person name="Oliveira J.V."/>
            <person name="Vesth T.C."/>
            <person name="Visser J."/>
            <person name="Yu J.-H."/>
            <person name="Zhou M."/>
            <person name="Andersen M.R."/>
            <person name="Archer D.B."/>
            <person name="Baker S.E."/>
            <person name="Benoit I."/>
            <person name="Brakhage A.A."/>
            <person name="Braus G.H."/>
            <person name="Fischer R."/>
            <person name="Frisvad J.C."/>
            <person name="Goldman G.H."/>
            <person name="Houbraken J."/>
            <person name="Oakley B."/>
            <person name="Pocsi I."/>
            <person name="Scazzocchio C."/>
            <person name="Seiboth B."/>
            <person name="vanKuyk P.A."/>
            <person name="Wortman J."/>
            <person name="Dyer P.S."/>
            <person name="Grigoriev I.V."/>
        </authorList>
    </citation>
    <scope>NUCLEOTIDE SEQUENCE [LARGE SCALE GENOMIC DNA]</scope>
    <source>
        <strain evidence="4">CBS 106.47</strain>
    </source>
</reference>
<keyword evidence="2" id="KW-0472">Membrane</keyword>
<evidence type="ECO:0000256" key="2">
    <source>
        <dbReference type="SAM" id="Phobius"/>
    </source>
</evidence>
<feature type="transmembrane region" description="Helical" evidence="2">
    <location>
        <begin position="12"/>
        <end position="30"/>
    </location>
</feature>
<feature type="compositionally biased region" description="Polar residues" evidence="1">
    <location>
        <begin position="85"/>
        <end position="102"/>
    </location>
</feature>
<keyword evidence="2" id="KW-1133">Transmembrane helix</keyword>
<evidence type="ECO:0000256" key="1">
    <source>
        <dbReference type="SAM" id="MobiDB-lite"/>
    </source>
</evidence>
<gene>
    <name evidence="3" type="ORF">ASPFODRAFT_321443</name>
</gene>